<gene>
    <name evidence="11" type="ORF">HHA04nite_11930</name>
</gene>
<evidence type="ECO:0000256" key="6">
    <source>
        <dbReference type="ARBA" id="ARBA00022833"/>
    </source>
</evidence>
<dbReference type="Proteomes" id="UP000321121">
    <property type="component" value="Unassembled WGS sequence"/>
</dbReference>
<dbReference type="PANTHER" id="PTHR21666">
    <property type="entry name" value="PEPTIDASE-RELATED"/>
    <property type="match status" value="1"/>
</dbReference>
<proteinExistence type="predicted"/>
<keyword evidence="5" id="KW-0378">Hydrolase</keyword>
<dbReference type="PANTHER" id="PTHR21666:SF292">
    <property type="entry name" value="MUREIN DD-ENDOPEPTIDASE MEPM"/>
    <property type="match status" value="1"/>
</dbReference>
<keyword evidence="7" id="KW-0482">Metalloprotease</keyword>
<keyword evidence="3" id="KW-0645">Protease</keyword>
<evidence type="ECO:0000259" key="10">
    <source>
        <dbReference type="Pfam" id="PF19425"/>
    </source>
</evidence>
<comment type="caution">
    <text evidence="11">The sequence shown here is derived from an EMBL/GenBank/DDBJ whole genome shotgun (WGS) entry which is preliminary data.</text>
</comment>
<feature type="domain" description="M23ase beta-sheet core" evidence="9">
    <location>
        <begin position="410"/>
        <end position="503"/>
    </location>
</feature>
<sequence length="558" mass="60870">MRILRSLPRTHKLLLLPVATMVTVLGAHKILTSVEDARQGHQNQDTVLVPLGEDASPGVPSIALDRAPVAEAIELASRARDATREAIPLSELTASEIVDVDFARAAQASGEVDDAEVTAPQIDDTARHLAIVVGTIGNGMLADDEQVVADATSYEDVSSDELELFDDGPIVLEDEIDADEPYVPEWLAYTVEPGDTFAIMAQENLGLGYSEVTALLETLPEPRMLTHWRAGDRFEYQLDEQGKLLSMRMMKNARDGYLVKRDDEGALDVATIERTGEATQRLYAGTVSGSFARSAQATGLNSAEVAELSHVLEKKLDFRRDTRRGDRFSVLVESDLIDGEDLDPRVLAVSYEGSRMDLTLVRNAEDNRFYTPDGESLDPAFDRYPFSGHYRISSNFNLRRHHPVTGRISPHKGTDFAMPSGTPVDAPADGRVELVGNHPLAGRYIVIRHDNGYKTRYLHLSRPLVSRGDRVTRGERIALSGNTGRSTGAHLHYEVMVNNTQVDAMKVELPEHQGLSGDDLVAFQREAEPMLAALESGETGTTVASTGTEPSGASDDGS</sequence>
<dbReference type="Gene3D" id="3.10.450.350">
    <property type="match status" value="2"/>
</dbReference>
<evidence type="ECO:0000256" key="3">
    <source>
        <dbReference type="ARBA" id="ARBA00022670"/>
    </source>
</evidence>
<reference evidence="11 12" key="1">
    <citation type="submission" date="2019-07" db="EMBL/GenBank/DDBJ databases">
        <title>Whole genome shotgun sequence of Halomonas halophila NBRC 102604.</title>
        <authorList>
            <person name="Hosoyama A."/>
            <person name="Uohara A."/>
            <person name="Ohji S."/>
            <person name="Ichikawa N."/>
        </authorList>
    </citation>
    <scope>NUCLEOTIDE SEQUENCE [LARGE SCALE GENOMIC DNA]</scope>
    <source>
        <strain evidence="11 12">NBRC 102604</strain>
    </source>
</reference>
<dbReference type="Pfam" id="PF01551">
    <property type="entry name" value="Peptidase_M23"/>
    <property type="match status" value="1"/>
</dbReference>
<comment type="cofactor">
    <cofactor evidence="1">
        <name>Zn(2+)</name>
        <dbReference type="ChEBI" id="CHEBI:29105"/>
    </cofactor>
</comment>
<accession>A0ABQ0U6K7</accession>
<evidence type="ECO:0000256" key="5">
    <source>
        <dbReference type="ARBA" id="ARBA00022801"/>
    </source>
</evidence>
<feature type="region of interest" description="Disordered" evidence="8">
    <location>
        <begin position="534"/>
        <end position="558"/>
    </location>
</feature>
<feature type="domain" description="Csd3-like second N-terminal" evidence="10">
    <location>
        <begin position="276"/>
        <end position="397"/>
    </location>
</feature>
<name>A0ABQ0U6K7_9GAMM</name>
<keyword evidence="4" id="KW-0479">Metal-binding</keyword>
<evidence type="ECO:0000256" key="8">
    <source>
        <dbReference type="SAM" id="MobiDB-lite"/>
    </source>
</evidence>
<dbReference type="Gene3D" id="2.70.70.10">
    <property type="entry name" value="Glucose Permease (Domain IIA)"/>
    <property type="match status" value="1"/>
</dbReference>
<evidence type="ECO:0008006" key="13">
    <source>
        <dbReference type="Google" id="ProtNLM"/>
    </source>
</evidence>
<keyword evidence="12" id="KW-1185">Reference proteome</keyword>
<dbReference type="Pfam" id="PF19425">
    <property type="entry name" value="Csd3_N2"/>
    <property type="match status" value="1"/>
</dbReference>
<dbReference type="InterPro" id="IPR045834">
    <property type="entry name" value="Csd3_N2"/>
</dbReference>
<evidence type="ECO:0000313" key="12">
    <source>
        <dbReference type="Proteomes" id="UP000321121"/>
    </source>
</evidence>
<dbReference type="RefSeq" id="WP_246124657.1">
    <property type="nucleotide sequence ID" value="NZ_BJUS01000009.1"/>
</dbReference>
<dbReference type="InterPro" id="IPR016047">
    <property type="entry name" value="M23ase_b-sheet_dom"/>
</dbReference>
<evidence type="ECO:0000256" key="2">
    <source>
        <dbReference type="ARBA" id="ARBA00004196"/>
    </source>
</evidence>
<organism evidence="11 12">
    <name type="scientific">Halomonas halophila</name>
    <dbReference type="NCBI Taxonomy" id="29573"/>
    <lineage>
        <taxon>Bacteria</taxon>
        <taxon>Pseudomonadati</taxon>
        <taxon>Pseudomonadota</taxon>
        <taxon>Gammaproteobacteria</taxon>
        <taxon>Oceanospirillales</taxon>
        <taxon>Halomonadaceae</taxon>
        <taxon>Halomonas</taxon>
    </lineage>
</organism>
<protein>
    <recommendedName>
        <fullName evidence="13">Peptidase M23</fullName>
    </recommendedName>
</protein>
<comment type="subcellular location">
    <subcellularLocation>
        <location evidence="2">Cell envelope</location>
    </subcellularLocation>
</comment>
<feature type="compositionally biased region" description="Polar residues" evidence="8">
    <location>
        <begin position="538"/>
        <end position="551"/>
    </location>
</feature>
<dbReference type="InterPro" id="IPR011055">
    <property type="entry name" value="Dup_hybrid_motif"/>
</dbReference>
<dbReference type="EMBL" id="BJUS01000009">
    <property type="protein sequence ID" value="GEK72649.1"/>
    <property type="molecule type" value="Genomic_DNA"/>
</dbReference>
<evidence type="ECO:0000259" key="9">
    <source>
        <dbReference type="Pfam" id="PF01551"/>
    </source>
</evidence>
<evidence type="ECO:0000313" key="11">
    <source>
        <dbReference type="EMBL" id="GEK72649.1"/>
    </source>
</evidence>
<dbReference type="CDD" id="cd12797">
    <property type="entry name" value="M23_peptidase"/>
    <property type="match status" value="1"/>
</dbReference>
<dbReference type="InterPro" id="IPR050570">
    <property type="entry name" value="Cell_wall_metabolism_enzyme"/>
</dbReference>
<keyword evidence="6" id="KW-0862">Zinc</keyword>
<evidence type="ECO:0000256" key="7">
    <source>
        <dbReference type="ARBA" id="ARBA00023049"/>
    </source>
</evidence>
<dbReference type="SUPFAM" id="SSF51261">
    <property type="entry name" value="Duplicated hybrid motif"/>
    <property type="match status" value="1"/>
</dbReference>
<evidence type="ECO:0000256" key="1">
    <source>
        <dbReference type="ARBA" id="ARBA00001947"/>
    </source>
</evidence>
<evidence type="ECO:0000256" key="4">
    <source>
        <dbReference type="ARBA" id="ARBA00022723"/>
    </source>
</evidence>